<keyword evidence="3" id="KW-0378">Hydrolase</keyword>
<dbReference type="EMBL" id="JQCD01000024">
    <property type="protein sequence ID" value="KRN76701.1"/>
    <property type="molecule type" value="Genomic_DNA"/>
</dbReference>
<dbReference type="SUPFAM" id="SSF63411">
    <property type="entry name" value="LuxS/MPP-like metallohydrolase"/>
    <property type="match status" value="1"/>
</dbReference>
<dbReference type="PANTHER" id="PTHR11851:SF134">
    <property type="entry name" value="ZINC-DEPENDENT PROTEASE"/>
    <property type="match status" value="1"/>
</dbReference>
<comment type="caution">
    <text evidence="3">The sequence shown here is derived from an EMBL/GenBank/DDBJ whole genome shotgun (WGS) entry which is preliminary data.</text>
</comment>
<feature type="domain" description="Peptidase M16 N-terminal" evidence="1">
    <location>
        <begin position="58"/>
        <end position="170"/>
    </location>
</feature>
<dbReference type="InterPro" id="IPR011249">
    <property type="entry name" value="Metalloenz_LuxS/M16"/>
</dbReference>
<name>A0A0R2JRF4_9LACO</name>
<dbReference type="InterPro" id="IPR050361">
    <property type="entry name" value="MPP/UQCRC_Complex"/>
</dbReference>
<dbReference type="Pfam" id="PF05193">
    <property type="entry name" value="Peptidase_M16_C"/>
    <property type="match status" value="1"/>
</dbReference>
<dbReference type="AlphaFoldDB" id="A0A0R2JRF4"/>
<gene>
    <name evidence="3" type="ORF">IV67_GL000206</name>
</gene>
<dbReference type="GO" id="GO:0006508">
    <property type="term" value="P:proteolysis"/>
    <property type="evidence" value="ECO:0007669"/>
    <property type="project" value="UniProtKB-KW"/>
</dbReference>
<evidence type="ECO:0000259" key="1">
    <source>
        <dbReference type="Pfam" id="PF00675"/>
    </source>
</evidence>
<feature type="domain" description="Peptidase M16 C-terminal" evidence="2">
    <location>
        <begin position="177"/>
        <end position="341"/>
    </location>
</feature>
<keyword evidence="4" id="KW-1185">Reference proteome</keyword>
<dbReference type="STRING" id="1620.IV67_GL000206"/>
<reference evidence="3 4" key="1">
    <citation type="journal article" date="2015" name="Genome Announc.">
        <title>Expanding the biotechnology potential of lactobacilli through comparative genomics of 213 strains and associated genera.</title>
        <authorList>
            <person name="Sun Z."/>
            <person name="Harris H.M."/>
            <person name="McCann A."/>
            <person name="Guo C."/>
            <person name="Argimon S."/>
            <person name="Zhang W."/>
            <person name="Yang X."/>
            <person name="Jeffery I.B."/>
            <person name="Cooney J.C."/>
            <person name="Kagawa T.F."/>
            <person name="Liu W."/>
            <person name="Song Y."/>
            <person name="Salvetti E."/>
            <person name="Wrobel A."/>
            <person name="Rasinkangas P."/>
            <person name="Parkhill J."/>
            <person name="Rea M.C."/>
            <person name="O'Sullivan O."/>
            <person name="Ritari J."/>
            <person name="Douillard F.P."/>
            <person name="Paul Ross R."/>
            <person name="Yang R."/>
            <person name="Briner A.E."/>
            <person name="Felis G.E."/>
            <person name="de Vos W.M."/>
            <person name="Barrangou R."/>
            <person name="Klaenhammer T.R."/>
            <person name="Caufield P.W."/>
            <person name="Cui Y."/>
            <person name="Zhang H."/>
            <person name="O'Toole P.W."/>
        </authorList>
    </citation>
    <scope>NUCLEOTIDE SEQUENCE [LARGE SCALE GENOMIC DNA]</scope>
    <source>
        <strain evidence="3 4">DSM 20014</strain>
    </source>
</reference>
<dbReference type="InterPro" id="IPR011765">
    <property type="entry name" value="Pept_M16_N"/>
</dbReference>
<dbReference type="PANTHER" id="PTHR11851">
    <property type="entry name" value="METALLOPROTEASE"/>
    <property type="match status" value="1"/>
</dbReference>
<dbReference type="Gene3D" id="3.30.830.10">
    <property type="entry name" value="Metalloenzyme, LuxS/M16 peptidase-like"/>
    <property type="match status" value="2"/>
</dbReference>
<dbReference type="RefSeq" id="WP_057787312.1">
    <property type="nucleotide sequence ID" value="NZ_JQCD01000024.1"/>
</dbReference>
<proteinExistence type="predicted"/>
<evidence type="ECO:0000313" key="3">
    <source>
        <dbReference type="EMBL" id="KRN76701.1"/>
    </source>
</evidence>
<dbReference type="Pfam" id="PF00675">
    <property type="entry name" value="Peptidase_M16"/>
    <property type="match status" value="1"/>
</dbReference>
<dbReference type="GO" id="GO:0008233">
    <property type="term" value="F:peptidase activity"/>
    <property type="evidence" value="ECO:0007669"/>
    <property type="project" value="UniProtKB-KW"/>
</dbReference>
<dbReference type="PATRIC" id="fig|1620.3.peg.211"/>
<evidence type="ECO:0000313" key="4">
    <source>
        <dbReference type="Proteomes" id="UP000051673"/>
    </source>
</evidence>
<dbReference type="InterPro" id="IPR007863">
    <property type="entry name" value="Peptidase_M16_C"/>
</dbReference>
<organism evidence="3 4">
    <name type="scientific">Weissella minor</name>
    <dbReference type="NCBI Taxonomy" id="1620"/>
    <lineage>
        <taxon>Bacteria</taxon>
        <taxon>Bacillati</taxon>
        <taxon>Bacillota</taxon>
        <taxon>Bacilli</taxon>
        <taxon>Lactobacillales</taxon>
        <taxon>Lactobacillaceae</taxon>
        <taxon>Weissella</taxon>
    </lineage>
</organism>
<dbReference type="Proteomes" id="UP000051673">
    <property type="component" value="Unassembled WGS sequence"/>
</dbReference>
<keyword evidence="3" id="KW-0645">Protease</keyword>
<dbReference type="GO" id="GO:0046872">
    <property type="term" value="F:metal ion binding"/>
    <property type="evidence" value="ECO:0007669"/>
    <property type="project" value="InterPro"/>
</dbReference>
<dbReference type="OrthoDB" id="9811314at2"/>
<sequence>MKLTNFFPAEQHIVLENGLRVHLAPRPDFHQMAANLTVDFGGRDTRFTLDDEVIEQPAGVAHFLEHRLFGQPDYDAFQKLSSLGAEANAFTSQSRTSYYFTSLQNNLAALDELLTFTQMGYFPEDAVKREAQIIAQEADMYQDNVDAQVYRLLLAQLYPGDMLAQDIVGTHASLAQIDVATLETAFSAFYQPENMDVFITGAFDTDAVMATIENSMASQRLPQKVGQVIVPELAPAKKEPLNVVLETNRTKVALGMRFRTGATLTTGREGLKEMIAVSLALDLVFGELSPEYMEWYNDALIDDDFSVEFEWERDFAFISIATDTNEPEWLIDEVSNVLNQLPAKFAALQDKFDLVKKDALGRTVNRFNFMEEIATSFEGNLFNASTLMDEYDMLEMIDVKDVLDCLHLADNSTISSVIVHPNIE</sequence>
<accession>A0A0R2JRF4</accession>
<dbReference type="NCBIfam" id="NF047421">
    <property type="entry name" value="YfmH_fam"/>
    <property type="match status" value="1"/>
</dbReference>
<evidence type="ECO:0000259" key="2">
    <source>
        <dbReference type="Pfam" id="PF05193"/>
    </source>
</evidence>
<protein>
    <submittedName>
        <fullName evidence="3">M16C subfamily protease</fullName>
    </submittedName>
</protein>